<keyword evidence="5" id="KW-0472">Membrane</keyword>
<evidence type="ECO:0000256" key="1">
    <source>
        <dbReference type="ARBA" id="ARBA00009369"/>
    </source>
</evidence>
<dbReference type="EMBL" id="MHVR01000014">
    <property type="protein sequence ID" value="OHA95925.1"/>
    <property type="molecule type" value="Genomic_DNA"/>
</dbReference>
<evidence type="ECO:0000313" key="8">
    <source>
        <dbReference type="Proteomes" id="UP000178175"/>
    </source>
</evidence>
<keyword evidence="5" id="KW-1133">Transmembrane helix</keyword>
<dbReference type="PANTHER" id="PTHR34138:SF1">
    <property type="entry name" value="CELL SHAPE-DETERMINING PROTEIN MREC"/>
    <property type="match status" value="1"/>
</dbReference>
<organism evidence="7 8">
    <name type="scientific">Candidatus Zambryskibacteria bacterium RIFCSPHIGHO2_02_FULL_43_14</name>
    <dbReference type="NCBI Taxonomy" id="1802748"/>
    <lineage>
        <taxon>Bacteria</taxon>
        <taxon>Candidatus Zambryskiibacteriota</taxon>
    </lineage>
</organism>
<dbReference type="InterPro" id="IPR007221">
    <property type="entry name" value="MreC"/>
</dbReference>
<feature type="transmembrane region" description="Helical" evidence="5">
    <location>
        <begin position="21"/>
        <end position="48"/>
    </location>
</feature>
<gene>
    <name evidence="7" type="ORF">A3C70_02875</name>
</gene>
<evidence type="ECO:0000256" key="3">
    <source>
        <dbReference type="ARBA" id="ARBA00022960"/>
    </source>
</evidence>
<dbReference type="Pfam" id="PF04085">
    <property type="entry name" value="MreC"/>
    <property type="match status" value="1"/>
</dbReference>
<dbReference type="Gene3D" id="2.40.10.350">
    <property type="entry name" value="Rod shape-determining protein MreC, domain 2"/>
    <property type="match status" value="1"/>
</dbReference>
<evidence type="ECO:0000256" key="4">
    <source>
        <dbReference type="ARBA" id="ARBA00032089"/>
    </source>
</evidence>
<comment type="caution">
    <text evidence="7">The sequence shown here is derived from an EMBL/GenBank/DDBJ whole genome shotgun (WGS) entry which is preliminary data.</text>
</comment>
<proteinExistence type="inferred from homology"/>
<dbReference type="InterPro" id="IPR042177">
    <property type="entry name" value="Cell/Rod_1"/>
</dbReference>
<feature type="domain" description="Rod shape-determining protein MreC beta-barrel core" evidence="6">
    <location>
        <begin position="119"/>
        <end position="259"/>
    </location>
</feature>
<dbReference type="InterPro" id="IPR042175">
    <property type="entry name" value="Cell/Rod_MreC_2"/>
</dbReference>
<dbReference type="Proteomes" id="UP000178175">
    <property type="component" value="Unassembled WGS sequence"/>
</dbReference>
<evidence type="ECO:0000313" key="7">
    <source>
        <dbReference type="EMBL" id="OHA95925.1"/>
    </source>
</evidence>
<reference evidence="7 8" key="1">
    <citation type="journal article" date="2016" name="Nat. Commun.">
        <title>Thousands of microbial genomes shed light on interconnected biogeochemical processes in an aquifer system.</title>
        <authorList>
            <person name="Anantharaman K."/>
            <person name="Brown C.T."/>
            <person name="Hug L.A."/>
            <person name="Sharon I."/>
            <person name="Castelle C.J."/>
            <person name="Probst A.J."/>
            <person name="Thomas B.C."/>
            <person name="Singh A."/>
            <person name="Wilkins M.J."/>
            <person name="Karaoz U."/>
            <person name="Brodie E.L."/>
            <person name="Williams K.H."/>
            <person name="Hubbard S.S."/>
            <person name="Banfield J.F."/>
        </authorList>
    </citation>
    <scope>NUCLEOTIDE SEQUENCE [LARGE SCALE GENOMIC DNA]</scope>
</reference>
<dbReference type="GO" id="GO:0008360">
    <property type="term" value="P:regulation of cell shape"/>
    <property type="evidence" value="ECO:0007669"/>
    <property type="project" value="UniProtKB-KW"/>
</dbReference>
<evidence type="ECO:0000259" key="6">
    <source>
        <dbReference type="Pfam" id="PF04085"/>
    </source>
</evidence>
<comment type="similarity">
    <text evidence="1">Belongs to the MreC family.</text>
</comment>
<name>A0A1G2TF44_9BACT</name>
<dbReference type="InterPro" id="IPR055342">
    <property type="entry name" value="MreC_beta-barrel_core"/>
</dbReference>
<dbReference type="AlphaFoldDB" id="A0A1G2TF44"/>
<keyword evidence="3" id="KW-0133">Cell shape</keyword>
<evidence type="ECO:0000256" key="2">
    <source>
        <dbReference type="ARBA" id="ARBA00013855"/>
    </source>
</evidence>
<evidence type="ECO:0000256" key="5">
    <source>
        <dbReference type="SAM" id="Phobius"/>
    </source>
</evidence>
<accession>A0A1G2TF44</accession>
<sequence length="260" mass="28713">MKANYLPKNRLRHPYFRRIAVLAVVFVFGIFVFSFFDGTIITIVSPAWKAENIIARSLRNSFIYLRSQKMLVAENVVLKEKVSSLETEILSLLSKRVQENILLELVGRRLNSNMVAAAVLTHPPQTPYDIIIIDAGSEDSVTLGSEVSLPEGPILGAVLEVFPKRARVKLFSASGEETNAILERNDVPIVLEGTGGGSFKFILPRDIRVEKGDRILSPSITPSLLAVVAEVSTQSTDSFQEVLAQSPTNIFAIRFVFVTP</sequence>
<keyword evidence="5" id="KW-0812">Transmembrane</keyword>
<dbReference type="PANTHER" id="PTHR34138">
    <property type="entry name" value="CELL SHAPE-DETERMINING PROTEIN MREC"/>
    <property type="match status" value="1"/>
</dbReference>
<dbReference type="GO" id="GO:0005886">
    <property type="term" value="C:plasma membrane"/>
    <property type="evidence" value="ECO:0007669"/>
    <property type="project" value="TreeGrafter"/>
</dbReference>
<protein>
    <recommendedName>
        <fullName evidence="2">Cell shape-determining protein MreC</fullName>
    </recommendedName>
    <alternativeName>
        <fullName evidence="4">Cell shape protein MreC</fullName>
    </alternativeName>
</protein>
<dbReference type="Gene3D" id="2.40.10.340">
    <property type="entry name" value="Rod shape-determining protein MreC, domain 1"/>
    <property type="match status" value="1"/>
</dbReference>